<keyword evidence="4 5" id="KW-0472">Membrane</keyword>
<sequence>MRDILLFAFIAAMLTMGFKRPFLWVLLYIYVDIVAPQKVAWGFLTSLQVSLIVFLAAFGGYILLDNKQGSRPSVRQGLIIMLLLWCGYTTLGAEFQDSAWEKWDWVWKALVFAAFLPLTLRTKLRLESAALIMVLSAATIIIPAGIKTVFSGGGGYGVLVSLVQENSGLYEGSTLSTVAITMIPLILWVGRYSSIITERRIAWAFALALTFAALLTPIGTQTRTGLVCIAALAVLMMRSVKHKFLFAGMAAAAVLVAIPFLPAAYTERMSTITDHQSDQSASTRVAVWQWTLDYVAANPTGGGFDAYRGNSFTYNTRNVTELGETQQVEYIEITEESRAYHSAYFEVLGEQGYFGFAIWLAIHLTGLISMERIRRRYARFTDEEAVKWRGFATALQHGHVIYLVGALFIGVGYQPFIFMMVGLEIALATILRRDKRFETAETRPWLKDRQPAEASA</sequence>
<feature type="transmembrane region" description="Helical" evidence="5">
    <location>
        <begin position="41"/>
        <end position="64"/>
    </location>
</feature>
<keyword evidence="3 5" id="KW-1133">Transmembrane helix</keyword>
<feature type="transmembrane region" description="Helical" evidence="5">
    <location>
        <begin position="76"/>
        <end position="93"/>
    </location>
</feature>
<keyword evidence="9" id="KW-1185">Reference proteome</keyword>
<evidence type="ECO:0000256" key="3">
    <source>
        <dbReference type="ARBA" id="ARBA00022989"/>
    </source>
</evidence>
<dbReference type="EMBL" id="JAEANY010000001">
    <property type="protein sequence ID" value="MBH5321220.1"/>
    <property type="molecule type" value="Genomic_DNA"/>
</dbReference>
<dbReference type="PANTHER" id="PTHR37422:SF13">
    <property type="entry name" value="LIPOPOLYSACCHARIDE BIOSYNTHESIS PROTEIN PA4999-RELATED"/>
    <property type="match status" value="1"/>
</dbReference>
<protein>
    <submittedName>
        <fullName evidence="8">O-glycosylation ligase, exosortase A system-associated</fullName>
    </submittedName>
</protein>
<keyword evidence="2 5" id="KW-0812">Transmembrane</keyword>
<dbReference type="RefSeq" id="WP_197919902.1">
    <property type="nucleotide sequence ID" value="NZ_CAWPTA010000006.1"/>
</dbReference>
<feature type="domain" description="DUF5935" evidence="7">
    <location>
        <begin position="1"/>
        <end position="193"/>
    </location>
</feature>
<comment type="caution">
    <text evidence="8">The sequence shown here is derived from an EMBL/GenBank/DDBJ whole genome shotgun (WGS) entry which is preliminary data.</text>
</comment>
<dbReference type="InterPro" id="IPR007016">
    <property type="entry name" value="O-antigen_ligase-rel_domated"/>
</dbReference>
<dbReference type="NCBIfam" id="TIGR03097">
    <property type="entry name" value="PEP_O_lig_1"/>
    <property type="match status" value="1"/>
</dbReference>
<organism evidence="8 9">
    <name type="scientific">Aurantiacibacter sediminis</name>
    <dbReference type="NCBI Taxonomy" id="2793064"/>
    <lineage>
        <taxon>Bacteria</taxon>
        <taxon>Pseudomonadati</taxon>
        <taxon>Pseudomonadota</taxon>
        <taxon>Alphaproteobacteria</taxon>
        <taxon>Sphingomonadales</taxon>
        <taxon>Erythrobacteraceae</taxon>
        <taxon>Aurantiacibacter</taxon>
    </lineage>
</organism>
<evidence type="ECO:0000256" key="4">
    <source>
        <dbReference type="ARBA" id="ARBA00023136"/>
    </source>
</evidence>
<dbReference type="InterPro" id="IPR051533">
    <property type="entry name" value="WaaL-like"/>
</dbReference>
<dbReference type="InterPro" id="IPR045979">
    <property type="entry name" value="DUF5935"/>
</dbReference>
<evidence type="ECO:0000256" key="2">
    <source>
        <dbReference type="ARBA" id="ARBA00022692"/>
    </source>
</evidence>
<gene>
    <name evidence="8" type="ORF">I5L03_01315</name>
</gene>
<dbReference type="Pfam" id="PF19358">
    <property type="entry name" value="DUF5935"/>
    <property type="match status" value="1"/>
</dbReference>
<evidence type="ECO:0000313" key="9">
    <source>
        <dbReference type="Proteomes" id="UP000602442"/>
    </source>
</evidence>
<dbReference type="Proteomes" id="UP000602442">
    <property type="component" value="Unassembled WGS sequence"/>
</dbReference>
<evidence type="ECO:0000259" key="6">
    <source>
        <dbReference type="Pfam" id="PF04932"/>
    </source>
</evidence>
<dbReference type="InterPro" id="IPR017528">
    <property type="entry name" value="CHP03097O-antigen_lig-rel"/>
</dbReference>
<dbReference type="Pfam" id="PF04932">
    <property type="entry name" value="Wzy_C"/>
    <property type="match status" value="1"/>
</dbReference>
<keyword evidence="8" id="KW-0436">Ligase</keyword>
<reference evidence="8 9" key="1">
    <citation type="submission" date="2020-11" db="EMBL/GenBank/DDBJ databases">
        <title>Erythrobacter sediminis sp. nov., a marine bacterium from a tidal flat of Garorim Bay.</title>
        <authorList>
            <person name="Kim D."/>
            <person name="Yoo Y."/>
            <person name="Kim J.-J."/>
        </authorList>
    </citation>
    <scope>NUCLEOTIDE SEQUENCE [LARGE SCALE GENOMIC DNA]</scope>
    <source>
        <strain evidence="8 9">JGD-13</strain>
    </source>
</reference>
<evidence type="ECO:0000259" key="7">
    <source>
        <dbReference type="Pfam" id="PF19358"/>
    </source>
</evidence>
<feature type="transmembrane region" description="Helical" evidence="5">
    <location>
        <begin position="170"/>
        <end position="189"/>
    </location>
</feature>
<evidence type="ECO:0000256" key="1">
    <source>
        <dbReference type="ARBA" id="ARBA00004141"/>
    </source>
</evidence>
<proteinExistence type="predicted"/>
<dbReference type="GO" id="GO:0016874">
    <property type="term" value="F:ligase activity"/>
    <property type="evidence" value="ECO:0007669"/>
    <property type="project" value="UniProtKB-KW"/>
</dbReference>
<name>A0ABS0N1N4_9SPHN</name>
<feature type="transmembrane region" description="Helical" evidence="5">
    <location>
        <begin position="129"/>
        <end position="150"/>
    </location>
</feature>
<evidence type="ECO:0000256" key="5">
    <source>
        <dbReference type="SAM" id="Phobius"/>
    </source>
</evidence>
<feature type="transmembrane region" description="Helical" evidence="5">
    <location>
        <begin position="352"/>
        <end position="370"/>
    </location>
</feature>
<evidence type="ECO:0000313" key="8">
    <source>
        <dbReference type="EMBL" id="MBH5321220.1"/>
    </source>
</evidence>
<feature type="domain" description="O-antigen ligase-related" evidence="6">
    <location>
        <begin position="209"/>
        <end position="360"/>
    </location>
</feature>
<dbReference type="PANTHER" id="PTHR37422">
    <property type="entry name" value="TEICHURONIC ACID BIOSYNTHESIS PROTEIN TUAE"/>
    <property type="match status" value="1"/>
</dbReference>
<feature type="transmembrane region" description="Helical" evidence="5">
    <location>
        <begin position="105"/>
        <end position="122"/>
    </location>
</feature>
<accession>A0ABS0N1N4</accession>
<feature type="transmembrane region" description="Helical" evidence="5">
    <location>
        <begin position="245"/>
        <end position="265"/>
    </location>
</feature>
<comment type="subcellular location">
    <subcellularLocation>
        <location evidence="1">Membrane</location>
        <topology evidence="1">Multi-pass membrane protein</topology>
    </subcellularLocation>
</comment>